<protein>
    <submittedName>
        <fullName evidence="1">Uncharacterized protein</fullName>
    </submittedName>
</protein>
<organism evidence="1 2">
    <name type="scientific">Rhizopogon vesiculosus</name>
    <dbReference type="NCBI Taxonomy" id="180088"/>
    <lineage>
        <taxon>Eukaryota</taxon>
        <taxon>Fungi</taxon>
        <taxon>Dikarya</taxon>
        <taxon>Basidiomycota</taxon>
        <taxon>Agaricomycotina</taxon>
        <taxon>Agaricomycetes</taxon>
        <taxon>Agaricomycetidae</taxon>
        <taxon>Boletales</taxon>
        <taxon>Suillineae</taxon>
        <taxon>Rhizopogonaceae</taxon>
        <taxon>Rhizopogon</taxon>
    </lineage>
</organism>
<dbReference type="EMBL" id="LVVM01003703">
    <property type="protein sequence ID" value="OJA14399.1"/>
    <property type="molecule type" value="Genomic_DNA"/>
</dbReference>
<evidence type="ECO:0000313" key="1">
    <source>
        <dbReference type="EMBL" id="OJA14399.1"/>
    </source>
</evidence>
<reference evidence="1 2" key="1">
    <citation type="submission" date="2016-03" db="EMBL/GenBank/DDBJ databases">
        <title>Comparative genomics of the ectomycorrhizal sister species Rhizopogon vinicolor and Rhizopogon vesiculosus (Basidiomycota: Boletales) reveals a divergence of the mating type B locus.</title>
        <authorList>
            <person name="Mujic A.B."/>
            <person name="Kuo A."/>
            <person name="Tritt A."/>
            <person name="Lipzen A."/>
            <person name="Chen C."/>
            <person name="Johnson J."/>
            <person name="Sharma A."/>
            <person name="Barry K."/>
            <person name="Grigoriev I.V."/>
            <person name="Spatafora J.W."/>
        </authorList>
    </citation>
    <scope>NUCLEOTIDE SEQUENCE [LARGE SCALE GENOMIC DNA]</scope>
    <source>
        <strain evidence="1 2">AM-OR11-056</strain>
    </source>
</reference>
<gene>
    <name evidence="1" type="ORF">AZE42_12441</name>
</gene>
<evidence type="ECO:0000313" key="2">
    <source>
        <dbReference type="Proteomes" id="UP000183567"/>
    </source>
</evidence>
<accession>A0A1J8Q137</accession>
<proteinExistence type="predicted"/>
<dbReference type="Proteomes" id="UP000183567">
    <property type="component" value="Unassembled WGS sequence"/>
</dbReference>
<sequence length="107" mass="12090">MLHQSFVFGGSIIHFDANPVINPLLTTTEMSLPNTERDLQVHLGERYVDSDWRPALEAVINVEEDMETASNAIDALIEFGFPHAQLHQWVGFYYRVLECSVVVCSVP</sequence>
<dbReference type="AlphaFoldDB" id="A0A1J8Q137"/>
<name>A0A1J8Q137_9AGAM</name>
<dbReference type="OrthoDB" id="162969at2759"/>
<comment type="caution">
    <text evidence="1">The sequence shown here is derived from an EMBL/GenBank/DDBJ whole genome shotgun (WGS) entry which is preliminary data.</text>
</comment>
<keyword evidence="2" id="KW-1185">Reference proteome</keyword>